<gene>
    <name evidence="1" type="ORF">TNCV_3991951</name>
</gene>
<accession>A0A8X6SZR1</accession>
<dbReference type="AlphaFoldDB" id="A0A8X6SZR1"/>
<dbReference type="Proteomes" id="UP000887159">
    <property type="component" value="Unassembled WGS sequence"/>
</dbReference>
<protein>
    <submittedName>
        <fullName evidence="1">Uncharacterized protein</fullName>
    </submittedName>
</protein>
<evidence type="ECO:0000313" key="2">
    <source>
        <dbReference type="Proteomes" id="UP000887159"/>
    </source>
</evidence>
<reference evidence="1" key="1">
    <citation type="submission" date="2020-08" db="EMBL/GenBank/DDBJ databases">
        <title>Multicomponent nature underlies the extraordinary mechanical properties of spider dragline silk.</title>
        <authorList>
            <person name="Kono N."/>
            <person name="Nakamura H."/>
            <person name="Mori M."/>
            <person name="Yoshida Y."/>
            <person name="Ohtoshi R."/>
            <person name="Malay A.D."/>
            <person name="Moran D.A.P."/>
            <person name="Tomita M."/>
            <person name="Numata K."/>
            <person name="Arakawa K."/>
        </authorList>
    </citation>
    <scope>NUCLEOTIDE SEQUENCE</scope>
</reference>
<sequence>MGTQLILAQHRMGISPGVQNVVTDVLSRNPVDNHLDGSQISGAALRALALNSREQLIREQREDLELGHIYRYLENPDDGSVNATICEGWSQDFKLIDGPLFYARNTIQLLEN</sequence>
<organism evidence="1 2">
    <name type="scientific">Trichonephila clavipes</name>
    <name type="common">Golden silk orbweaver</name>
    <name type="synonym">Nephila clavipes</name>
    <dbReference type="NCBI Taxonomy" id="2585209"/>
    <lineage>
        <taxon>Eukaryota</taxon>
        <taxon>Metazoa</taxon>
        <taxon>Ecdysozoa</taxon>
        <taxon>Arthropoda</taxon>
        <taxon>Chelicerata</taxon>
        <taxon>Arachnida</taxon>
        <taxon>Araneae</taxon>
        <taxon>Araneomorphae</taxon>
        <taxon>Entelegynae</taxon>
        <taxon>Araneoidea</taxon>
        <taxon>Nephilidae</taxon>
        <taxon>Trichonephila</taxon>
    </lineage>
</organism>
<dbReference type="EMBL" id="BMAU01021357">
    <property type="protein sequence ID" value="GFY21151.1"/>
    <property type="molecule type" value="Genomic_DNA"/>
</dbReference>
<evidence type="ECO:0000313" key="1">
    <source>
        <dbReference type="EMBL" id="GFY21151.1"/>
    </source>
</evidence>
<comment type="caution">
    <text evidence="1">The sequence shown here is derived from an EMBL/GenBank/DDBJ whole genome shotgun (WGS) entry which is preliminary data.</text>
</comment>
<keyword evidence="2" id="KW-1185">Reference proteome</keyword>
<proteinExistence type="predicted"/>
<name>A0A8X6SZR1_TRICX</name>